<dbReference type="InterPro" id="IPR012373">
    <property type="entry name" value="Ferrdict_sens_TM"/>
</dbReference>
<feature type="transmembrane region" description="Helical" evidence="1">
    <location>
        <begin position="82"/>
        <end position="102"/>
    </location>
</feature>
<comment type="caution">
    <text evidence="3">The sequence shown here is derived from an EMBL/GenBank/DDBJ whole genome shotgun (WGS) entry which is preliminary data.</text>
</comment>
<gene>
    <name evidence="3" type="ORF">ACFSR5_07110</name>
</gene>
<keyword evidence="1" id="KW-1133">Transmembrane helix</keyword>
<dbReference type="RefSeq" id="WP_380902145.1">
    <property type="nucleotide sequence ID" value="NZ_JBHUEG010000007.1"/>
</dbReference>
<sequence length="315" mass="36753">MQTDKFQFLYQKYLKGQCTPSEFEAFKLYFLQSAEPHHLHAIEEIDALLDQELLLDKHRSDKMLVTILATRRRKKTRPLRMYMKYIAAACALLIVSLGVHYYQYTRIKLPIYKNCSSAVQRFALPDGTTVYLRPNATLEQLTSFMGNDSIRSVRLAGEGFFSVYKNKQQPFIVHALNGLSVRVLGTRFHADFREQETSVVLTEGSILVNAAQHQVNLRPEDRLTYDEKTGKLQVQKVDTLLYTAWIDHQLYFNDQTLDRVLQRLQEAYPDEQLRLRSSYQTLKFTGYLPTNDLNRAIEILQRTFANHNLTIIKYE</sequence>
<reference evidence="4" key="1">
    <citation type="journal article" date="2019" name="Int. J. Syst. Evol. Microbiol.">
        <title>The Global Catalogue of Microorganisms (GCM) 10K type strain sequencing project: providing services to taxonomists for standard genome sequencing and annotation.</title>
        <authorList>
            <consortium name="The Broad Institute Genomics Platform"/>
            <consortium name="The Broad Institute Genome Sequencing Center for Infectious Disease"/>
            <person name="Wu L."/>
            <person name="Ma J."/>
        </authorList>
    </citation>
    <scope>NUCLEOTIDE SEQUENCE [LARGE SCALE GENOMIC DNA]</scope>
    <source>
        <strain evidence="4">KCTC 42662</strain>
    </source>
</reference>
<keyword evidence="1" id="KW-0812">Transmembrane</keyword>
<evidence type="ECO:0000259" key="2">
    <source>
        <dbReference type="Pfam" id="PF04773"/>
    </source>
</evidence>
<dbReference type="InterPro" id="IPR006860">
    <property type="entry name" value="FecR"/>
</dbReference>
<dbReference type="Proteomes" id="UP001597545">
    <property type="component" value="Unassembled WGS sequence"/>
</dbReference>
<evidence type="ECO:0000313" key="3">
    <source>
        <dbReference type="EMBL" id="MFD2547413.1"/>
    </source>
</evidence>
<evidence type="ECO:0000256" key="1">
    <source>
        <dbReference type="SAM" id="Phobius"/>
    </source>
</evidence>
<feature type="domain" description="FecR protein" evidence="2">
    <location>
        <begin position="120"/>
        <end position="206"/>
    </location>
</feature>
<name>A0ABW5KH04_9SPHI</name>
<dbReference type="PIRSF" id="PIRSF018266">
    <property type="entry name" value="FecR"/>
    <property type="match status" value="1"/>
</dbReference>
<organism evidence="3 4">
    <name type="scientific">Sphingobacterium suaedae</name>
    <dbReference type="NCBI Taxonomy" id="1686402"/>
    <lineage>
        <taxon>Bacteria</taxon>
        <taxon>Pseudomonadati</taxon>
        <taxon>Bacteroidota</taxon>
        <taxon>Sphingobacteriia</taxon>
        <taxon>Sphingobacteriales</taxon>
        <taxon>Sphingobacteriaceae</taxon>
        <taxon>Sphingobacterium</taxon>
    </lineage>
</organism>
<dbReference type="PANTHER" id="PTHR30273:SF2">
    <property type="entry name" value="PROTEIN FECR"/>
    <property type="match status" value="1"/>
</dbReference>
<dbReference type="Gene3D" id="3.55.50.30">
    <property type="match status" value="1"/>
</dbReference>
<evidence type="ECO:0000313" key="4">
    <source>
        <dbReference type="Proteomes" id="UP001597545"/>
    </source>
</evidence>
<accession>A0ABW5KH04</accession>
<keyword evidence="1" id="KW-0472">Membrane</keyword>
<proteinExistence type="predicted"/>
<dbReference type="PANTHER" id="PTHR30273">
    <property type="entry name" value="PERIPLASMIC SIGNAL SENSOR AND SIGMA FACTOR ACTIVATOR FECR-RELATED"/>
    <property type="match status" value="1"/>
</dbReference>
<dbReference type="Gene3D" id="2.60.120.1440">
    <property type="match status" value="1"/>
</dbReference>
<dbReference type="Pfam" id="PF04773">
    <property type="entry name" value="FecR"/>
    <property type="match status" value="1"/>
</dbReference>
<dbReference type="EMBL" id="JBHULR010000003">
    <property type="protein sequence ID" value="MFD2547413.1"/>
    <property type="molecule type" value="Genomic_DNA"/>
</dbReference>
<keyword evidence="4" id="KW-1185">Reference proteome</keyword>
<protein>
    <submittedName>
        <fullName evidence="3">FecR family protein</fullName>
    </submittedName>
</protein>